<keyword evidence="6 8" id="KW-0472">Membrane</keyword>
<dbReference type="GO" id="GO:0009279">
    <property type="term" value="C:cell outer membrane"/>
    <property type="evidence" value="ECO:0007669"/>
    <property type="project" value="UniProtKB-SubCell"/>
</dbReference>
<comment type="similarity">
    <text evidence="8">Belongs to the TonB-dependent receptor family.</text>
</comment>
<evidence type="ECO:0000256" key="4">
    <source>
        <dbReference type="ARBA" id="ARBA00022692"/>
    </source>
</evidence>
<dbReference type="InterPro" id="IPR023997">
    <property type="entry name" value="TonB-dep_OMP_SusC/RagA_CS"/>
</dbReference>
<dbReference type="PROSITE" id="PS52016">
    <property type="entry name" value="TONB_DEPENDENT_REC_3"/>
    <property type="match status" value="1"/>
</dbReference>
<feature type="domain" description="Secretin/TonB short N-terminal" evidence="10">
    <location>
        <begin position="69"/>
        <end position="121"/>
    </location>
</feature>
<keyword evidence="4 8" id="KW-0812">Transmembrane</keyword>
<organism evidence="11 12">
    <name type="scientific">Mucilaginibacter ginsenosidivorans</name>
    <dbReference type="NCBI Taxonomy" id="398053"/>
    <lineage>
        <taxon>Bacteria</taxon>
        <taxon>Pseudomonadati</taxon>
        <taxon>Bacteroidota</taxon>
        <taxon>Sphingobacteriia</taxon>
        <taxon>Sphingobacteriales</taxon>
        <taxon>Sphingobacteriaceae</taxon>
        <taxon>Mucilaginibacter</taxon>
    </lineage>
</organism>
<dbReference type="Gene3D" id="2.170.130.10">
    <property type="entry name" value="TonB-dependent receptor, plug domain"/>
    <property type="match status" value="1"/>
</dbReference>
<dbReference type="InterPro" id="IPR023996">
    <property type="entry name" value="TonB-dep_OMP_SusC/RagA"/>
</dbReference>
<dbReference type="GO" id="GO:0015344">
    <property type="term" value="F:siderophore uptake transmembrane transporter activity"/>
    <property type="evidence" value="ECO:0007669"/>
    <property type="project" value="TreeGrafter"/>
</dbReference>
<dbReference type="SUPFAM" id="SSF56935">
    <property type="entry name" value="Porins"/>
    <property type="match status" value="1"/>
</dbReference>
<feature type="transmembrane region" description="Helical" evidence="9">
    <location>
        <begin position="21"/>
        <end position="42"/>
    </location>
</feature>
<dbReference type="InterPro" id="IPR037066">
    <property type="entry name" value="Plug_dom_sf"/>
</dbReference>
<dbReference type="Gene3D" id="2.40.170.20">
    <property type="entry name" value="TonB-dependent receptor, beta-barrel domain"/>
    <property type="match status" value="1"/>
</dbReference>
<dbReference type="Proteomes" id="UP000321479">
    <property type="component" value="Chromosome"/>
</dbReference>
<protein>
    <submittedName>
        <fullName evidence="11">SusC/RagA family TonB-linked outer membrane protein</fullName>
    </submittedName>
</protein>
<evidence type="ECO:0000256" key="8">
    <source>
        <dbReference type="PROSITE-ProRule" id="PRU01360"/>
    </source>
</evidence>
<keyword evidence="12" id="KW-1185">Reference proteome</keyword>
<evidence type="ECO:0000256" key="3">
    <source>
        <dbReference type="ARBA" id="ARBA00022452"/>
    </source>
</evidence>
<dbReference type="Gene3D" id="2.60.40.1120">
    <property type="entry name" value="Carboxypeptidase-like, regulatory domain"/>
    <property type="match status" value="1"/>
</dbReference>
<keyword evidence="2 8" id="KW-0813">Transport</keyword>
<dbReference type="RefSeq" id="WP_147032678.1">
    <property type="nucleotide sequence ID" value="NZ_CP042436.1"/>
</dbReference>
<dbReference type="OrthoDB" id="9768177at2"/>
<dbReference type="SUPFAM" id="SSF49464">
    <property type="entry name" value="Carboxypeptidase regulatory domain-like"/>
    <property type="match status" value="1"/>
</dbReference>
<dbReference type="Pfam" id="PF07715">
    <property type="entry name" value="Plug"/>
    <property type="match status" value="1"/>
</dbReference>
<evidence type="ECO:0000259" key="10">
    <source>
        <dbReference type="SMART" id="SM00965"/>
    </source>
</evidence>
<dbReference type="PANTHER" id="PTHR30069">
    <property type="entry name" value="TONB-DEPENDENT OUTER MEMBRANE RECEPTOR"/>
    <property type="match status" value="1"/>
</dbReference>
<sequence length="1127" mass="122533">MKYFKHLKGVRDKYWLFKSLLIMKLIFVFLVIFNLQSLANVYSQQKVTINLKSADFKKIISAIQDQTNYHFVFSERKIPPAKNISINVQNENVTSVLDQLLANSEFTYTQLSNNLIVITGKNDVVNNKVVTGKVVDEQGVSLPGVSVKVKGTTTGTVSDINGGFSINVPDDAVLVISYLGYETQEVPVGGKTSITVTLVASSKSLNEVVVTALGIKKDERKLGYSVSTVNGSDLDKAKESNVAYSLEGRVAGLSISGTNGGPGSSARILLRGVTSFSAGSPLFVINGVPMDNTQRGASGEWGGADYGDGIANINPDDIESMTVLKGQAASALYGSRAANGVILITTKGGKKNSNFGVEFNTNYQADKPVDNTDFQTTYGQGQFGNKPLNAADALNDGSLAWGAKLDGSMVPQFDGKDHPYSLPSKNYIGFYRTGYTFTNTASFTGGSETGAFRLSVSDLNNHSIVPNSGLDRKTFNFNGSQSVTKKFDVNVVANYIVDNENNRPGLSDGPGNPNNVQFIAPNEDYRILAPGYDATGKETSFTNDIYVTNPYFAAYKFSSVTSRTRLISSLSGKYNILNWLYLQGRLGYDNINDKRIDITPTGTAYVSGNGSISQTNSQITELNSDVLINAKHDLIKNWVNLDLSVGGNIRKNTVDGTNINGGNFIIPYFYSLTNLPSRSSGYSGTPGQLQTNSAYYTADFAIKDYLVLSTTGRYDVYSTLPSSNRSIFSPSVSGSFIFSDLYHINGLDFGKVRLSYAQTSGQPANLYATAVYYNINNSINGIPAGGFSQQLPNLFLKPYTLDEIEAGTEMKFWGDRFGFDLTYFARKTHNEIINGSIDISSGYTNQYLGTGSTQNRGIELEIHGTPYRTSDFSWTPSFNFTYVSNKILHTDVQNNNVGFGTYRPLNASLALVVGMAGPQVMANDYKRDASGQIVYDSSGLPEATGLKPMGSTVPKIYGGLNNSFNYKQFNLSFLVDYRFGNKILSATNYYAIYRGLDKMTLPGRDGGVVGAGVTESGSANTTNVNAQTYYQALAQRVSALNVLDGSFIKLRQVTFGYSLPKSLMVGTPFSTVQLSFVARNLWTIMKHTDNIDPESGFSPDIRYAGIEGTSLPSTRTFGLNLNFKFKN</sequence>
<dbReference type="SMART" id="SM00965">
    <property type="entry name" value="STN"/>
    <property type="match status" value="1"/>
</dbReference>
<dbReference type="InterPro" id="IPR012910">
    <property type="entry name" value="Plug_dom"/>
</dbReference>
<evidence type="ECO:0000256" key="1">
    <source>
        <dbReference type="ARBA" id="ARBA00004571"/>
    </source>
</evidence>
<keyword evidence="3 8" id="KW-1134">Transmembrane beta strand</keyword>
<keyword evidence="9" id="KW-1133">Transmembrane helix</keyword>
<evidence type="ECO:0000256" key="6">
    <source>
        <dbReference type="ARBA" id="ARBA00023136"/>
    </source>
</evidence>
<dbReference type="InterPro" id="IPR011662">
    <property type="entry name" value="Secretin/TonB_short_N"/>
</dbReference>
<evidence type="ECO:0000256" key="9">
    <source>
        <dbReference type="SAM" id="Phobius"/>
    </source>
</evidence>
<evidence type="ECO:0000313" key="12">
    <source>
        <dbReference type="Proteomes" id="UP000321479"/>
    </source>
</evidence>
<dbReference type="FunFam" id="2.60.40.1120:FF:000003">
    <property type="entry name" value="Outer membrane protein Omp121"/>
    <property type="match status" value="1"/>
</dbReference>
<reference evidence="11 12" key="1">
    <citation type="journal article" date="2017" name="Curr. Microbiol.">
        <title>Mucilaginibacter ginsenosidivorans sp. nov., Isolated from Soil of Ginseng Field.</title>
        <authorList>
            <person name="Kim M.M."/>
            <person name="Siddiqi M.Z."/>
            <person name="Im W.T."/>
        </authorList>
    </citation>
    <scope>NUCLEOTIDE SEQUENCE [LARGE SCALE GENOMIC DNA]</scope>
    <source>
        <strain evidence="11 12">Gsoil 3017</strain>
    </source>
</reference>
<name>A0A5B8UZC2_9SPHI</name>
<dbReference type="InterPro" id="IPR039426">
    <property type="entry name" value="TonB-dep_rcpt-like"/>
</dbReference>
<proteinExistence type="inferred from homology"/>
<dbReference type="NCBIfam" id="TIGR04057">
    <property type="entry name" value="SusC_RagA_signa"/>
    <property type="match status" value="1"/>
</dbReference>
<comment type="subcellular location">
    <subcellularLocation>
        <location evidence="1 8">Cell outer membrane</location>
        <topology evidence="1 8">Multi-pass membrane protein</topology>
    </subcellularLocation>
</comment>
<dbReference type="InterPro" id="IPR008969">
    <property type="entry name" value="CarboxyPept-like_regulatory"/>
</dbReference>
<evidence type="ECO:0000256" key="2">
    <source>
        <dbReference type="ARBA" id="ARBA00022448"/>
    </source>
</evidence>
<keyword evidence="7 8" id="KW-0998">Cell outer membrane</keyword>
<dbReference type="InterPro" id="IPR036942">
    <property type="entry name" value="Beta-barrel_TonB_sf"/>
</dbReference>
<dbReference type="EMBL" id="CP042436">
    <property type="protein sequence ID" value="QEC64105.1"/>
    <property type="molecule type" value="Genomic_DNA"/>
</dbReference>
<dbReference type="Pfam" id="PF13715">
    <property type="entry name" value="CarbopepD_reg_2"/>
    <property type="match status" value="1"/>
</dbReference>
<evidence type="ECO:0000313" key="11">
    <source>
        <dbReference type="EMBL" id="QEC64105.1"/>
    </source>
</evidence>
<evidence type="ECO:0000256" key="5">
    <source>
        <dbReference type="ARBA" id="ARBA00022729"/>
    </source>
</evidence>
<evidence type="ECO:0000256" key="7">
    <source>
        <dbReference type="ARBA" id="ARBA00023237"/>
    </source>
</evidence>
<dbReference type="GO" id="GO:0044718">
    <property type="term" value="P:siderophore transmembrane transport"/>
    <property type="evidence" value="ECO:0007669"/>
    <property type="project" value="TreeGrafter"/>
</dbReference>
<dbReference type="Pfam" id="PF07660">
    <property type="entry name" value="STN"/>
    <property type="match status" value="1"/>
</dbReference>
<dbReference type="AlphaFoldDB" id="A0A5B8UZC2"/>
<keyword evidence="5" id="KW-0732">Signal</keyword>
<accession>A0A5B8UZC2</accession>
<dbReference type="PANTHER" id="PTHR30069:SF29">
    <property type="entry name" value="HEMOGLOBIN AND HEMOGLOBIN-HAPTOGLOBIN-BINDING PROTEIN 1-RELATED"/>
    <property type="match status" value="1"/>
</dbReference>
<gene>
    <name evidence="11" type="ORF">FRZ54_16480</name>
</gene>
<dbReference type="KEGG" id="mgin:FRZ54_16480"/>
<dbReference type="NCBIfam" id="TIGR04056">
    <property type="entry name" value="OMP_RagA_SusC"/>
    <property type="match status" value="1"/>
</dbReference>